<accession>A0A9N8P0B8</accession>
<organism evidence="2 3">
    <name type="scientific">Flavobacterium panici</name>
    <dbReference type="NCBI Taxonomy" id="2654843"/>
    <lineage>
        <taxon>Bacteria</taxon>
        <taxon>Pseudomonadati</taxon>
        <taxon>Bacteroidota</taxon>
        <taxon>Flavobacteriia</taxon>
        <taxon>Flavobacteriales</taxon>
        <taxon>Flavobacteriaceae</taxon>
        <taxon>Flavobacterium</taxon>
    </lineage>
</organism>
<gene>
    <name evidence="2" type="ORF">FLAPXU55_00583</name>
</gene>
<reference evidence="2 3" key="1">
    <citation type="submission" date="2020-06" db="EMBL/GenBank/DDBJ databases">
        <authorList>
            <person name="Criscuolo A."/>
        </authorList>
    </citation>
    <scope>NUCLEOTIDE SEQUENCE [LARGE SCALE GENOMIC DNA]</scope>
    <source>
        <strain evidence="2">PXU-55</strain>
    </source>
</reference>
<keyword evidence="3" id="KW-1185">Reference proteome</keyword>
<sequence>MIFLNYIKKLIEYNSNPSSKRFIGLVAGLSLCAYMFVFPNEAANNSVLILALGALGINAAEKLINIKKK</sequence>
<dbReference type="AlphaFoldDB" id="A0A9N8P0B8"/>
<feature type="transmembrane region" description="Helical" evidence="1">
    <location>
        <begin position="43"/>
        <end position="60"/>
    </location>
</feature>
<keyword evidence="1" id="KW-0472">Membrane</keyword>
<dbReference type="Proteomes" id="UP000533639">
    <property type="component" value="Unassembled WGS sequence"/>
</dbReference>
<dbReference type="RefSeq" id="WP_180856499.1">
    <property type="nucleotide sequence ID" value="NZ_CAIJDE010000028.1"/>
</dbReference>
<evidence type="ECO:0000313" key="3">
    <source>
        <dbReference type="Proteomes" id="UP000533639"/>
    </source>
</evidence>
<name>A0A9N8P0B8_9FLAO</name>
<feature type="transmembrane region" description="Helical" evidence="1">
    <location>
        <begin position="21"/>
        <end position="37"/>
    </location>
</feature>
<keyword evidence="1" id="KW-0812">Transmembrane</keyword>
<proteinExistence type="predicted"/>
<keyword evidence="1" id="KW-1133">Transmembrane helix</keyword>
<dbReference type="EMBL" id="CAIJDE010000028">
    <property type="protein sequence ID" value="CAC9972904.1"/>
    <property type="molecule type" value="Genomic_DNA"/>
</dbReference>
<protein>
    <submittedName>
        <fullName evidence="2">Uncharacterized protein</fullName>
    </submittedName>
</protein>
<comment type="caution">
    <text evidence="2">The sequence shown here is derived from an EMBL/GenBank/DDBJ whole genome shotgun (WGS) entry which is preliminary data.</text>
</comment>
<evidence type="ECO:0000256" key="1">
    <source>
        <dbReference type="SAM" id="Phobius"/>
    </source>
</evidence>
<evidence type="ECO:0000313" key="2">
    <source>
        <dbReference type="EMBL" id="CAC9972904.1"/>
    </source>
</evidence>